<protein>
    <recommendedName>
        <fullName evidence="2">Sulfotransferase domain-containing protein</fullName>
    </recommendedName>
</protein>
<dbReference type="FunFam" id="3.40.50.300:FF:004281">
    <property type="entry name" value="Uncharacterized protein"/>
    <property type="match status" value="1"/>
</dbReference>
<keyword evidence="1" id="KW-1133">Transmembrane helix</keyword>
<keyword evidence="4" id="KW-1185">Reference proteome</keyword>
<dbReference type="Gene3D" id="3.40.50.300">
    <property type="entry name" value="P-loop containing nucleotide triphosphate hydrolases"/>
    <property type="match status" value="1"/>
</dbReference>
<keyword evidence="1" id="KW-0472">Membrane</keyword>
<evidence type="ECO:0000259" key="2">
    <source>
        <dbReference type="Pfam" id="PF00685"/>
    </source>
</evidence>
<accession>A0A7M7HNA1</accession>
<name>A0A7M7HNA1_STRPU</name>
<proteinExistence type="predicted"/>
<dbReference type="PANTHER" id="PTHR10704">
    <property type="entry name" value="CARBOHYDRATE SULFOTRANSFERASE"/>
    <property type="match status" value="1"/>
</dbReference>
<dbReference type="OrthoDB" id="6138663at2759"/>
<feature type="transmembrane region" description="Helical" evidence="1">
    <location>
        <begin position="16"/>
        <end position="38"/>
    </location>
</feature>
<sequence>MGPTQTSGFTKRSTNIILLVGLCSVVYLCLYLWVDAVIPRVLESKKMMKNGKQYDFSRAISNDDSYDSSTAVNTWEFHGSKIEGPTESYPEQHIAIDTHANIVAASGQNAVLEVQNNEDGRFSSGSVSKENTSREIHMPYEKHGISNRNDNVGIRRSSLPLLDKPLQSASAKRGQIIIVTTKRSGSSFIGELFNSNPEVFYMYEPLSQVTYDVLKHRIDNRQAESLIFLLWNHTLRCNYSTFSHGPKNWLRRSGGLNTCQVSGALKSSELLCPVRKTPERKVGPIISKLCLDHPYTVLKTIRVKDIKDLRVFLEDPSLNLKIIYLVRDPRAVMNSRRKLKAPNADLLRRKGPDADEIKDLCEHMARNLQYKDDPPSWLKGKYMLVRFEDVAEDPIEQTQRIYQHVGIKIHQDVLGWLKNNTHGNKGHGTGGPFSRTRDTDNVINAWKNSISEEVREEVERKCSHVMDALSYRCD</sequence>
<dbReference type="EnsemblMetazoa" id="XM_011671351">
    <property type="protein sequence ID" value="XP_011669653"/>
    <property type="gene ID" value="LOC105440812"/>
</dbReference>
<keyword evidence="1" id="KW-0812">Transmembrane</keyword>
<evidence type="ECO:0000256" key="1">
    <source>
        <dbReference type="SAM" id="Phobius"/>
    </source>
</evidence>
<evidence type="ECO:0000313" key="4">
    <source>
        <dbReference type="Proteomes" id="UP000007110"/>
    </source>
</evidence>
<dbReference type="PANTHER" id="PTHR10704:SF44">
    <property type="entry name" value="LD35051P-RELATED"/>
    <property type="match status" value="1"/>
</dbReference>
<dbReference type="Proteomes" id="UP000007110">
    <property type="component" value="Unassembled WGS sequence"/>
</dbReference>
<dbReference type="AlphaFoldDB" id="A0A7M7HNA1"/>
<dbReference type="Pfam" id="PF00685">
    <property type="entry name" value="Sulfotransfer_1"/>
    <property type="match status" value="1"/>
</dbReference>
<dbReference type="GO" id="GO:0006044">
    <property type="term" value="P:N-acetylglucosamine metabolic process"/>
    <property type="evidence" value="ECO:0000318"/>
    <property type="project" value="GO_Central"/>
</dbReference>
<reference evidence="3" key="2">
    <citation type="submission" date="2021-01" db="UniProtKB">
        <authorList>
            <consortium name="EnsemblMetazoa"/>
        </authorList>
    </citation>
    <scope>IDENTIFICATION</scope>
</reference>
<dbReference type="InParanoid" id="A0A7M7HNA1"/>
<dbReference type="FunCoup" id="A0A7M7HNA1">
    <property type="interactions" value="961"/>
</dbReference>
<dbReference type="SUPFAM" id="SSF52540">
    <property type="entry name" value="P-loop containing nucleoside triphosphate hydrolases"/>
    <property type="match status" value="1"/>
</dbReference>
<organism evidence="3 4">
    <name type="scientific">Strongylocentrotus purpuratus</name>
    <name type="common">Purple sea urchin</name>
    <dbReference type="NCBI Taxonomy" id="7668"/>
    <lineage>
        <taxon>Eukaryota</taxon>
        <taxon>Metazoa</taxon>
        <taxon>Echinodermata</taxon>
        <taxon>Eleutherozoa</taxon>
        <taxon>Echinozoa</taxon>
        <taxon>Echinoidea</taxon>
        <taxon>Euechinoidea</taxon>
        <taxon>Echinacea</taxon>
        <taxon>Camarodonta</taxon>
        <taxon>Echinidea</taxon>
        <taxon>Strongylocentrotidae</taxon>
        <taxon>Strongylocentrotus</taxon>
    </lineage>
</organism>
<dbReference type="RefSeq" id="XP_011669653.2">
    <property type="nucleotide sequence ID" value="XM_011671351.2"/>
</dbReference>
<dbReference type="GO" id="GO:0001517">
    <property type="term" value="F:N-acetylglucosamine 6-O-sulfotransferase activity"/>
    <property type="evidence" value="ECO:0000318"/>
    <property type="project" value="GO_Central"/>
</dbReference>
<dbReference type="InterPro" id="IPR051135">
    <property type="entry name" value="Gal/GlcNAc/GalNAc_ST"/>
</dbReference>
<dbReference type="InterPro" id="IPR000863">
    <property type="entry name" value="Sulfotransferase_dom"/>
</dbReference>
<dbReference type="InterPro" id="IPR027417">
    <property type="entry name" value="P-loop_NTPase"/>
</dbReference>
<evidence type="ECO:0000313" key="3">
    <source>
        <dbReference type="EnsemblMetazoa" id="XP_011669653"/>
    </source>
</evidence>
<dbReference type="GO" id="GO:0006790">
    <property type="term" value="P:sulfur compound metabolic process"/>
    <property type="evidence" value="ECO:0000318"/>
    <property type="project" value="GO_Central"/>
</dbReference>
<reference evidence="4" key="1">
    <citation type="submission" date="2015-02" db="EMBL/GenBank/DDBJ databases">
        <title>Genome sequencing for Strongylocentrotus purpuratus.</title>
        <authorList>
            <person name="Murali S."/>
            <person name="Liu Y."/>
            <person name="Vee V."/>
            <person name="English A."/>
            <person name="Wang M."/>
            <person name="Skinner E."/>
            <person name="Han Y."/>
            <person name="Muzny D.M."/>
            <person name="Worley K.C."/>
            <person name="Gibbs R.A."/>
        </authorList>
    </citation>
    <scope>NUCLEOTIDE SEQUENCE</scope>
</reference>
<dbReference type="KEGG" id="spu:105440812"/>
<feature type="domain" description="Sulfotransferase" evidence="2">
    <location>
        <begin position="175"/>
        <end position="467"/>
    </location>
</feature>
<dbReference type="GeneID" id="105440812"/>
<dbReference type="OMA" id="PRISAHR"/>